<reference evidence="2" key="1">
    <citation type="submission" date="2021-01" db="EMBL/GenBank/DDBJ databases">
        <title>Caligus Genome Assembly.</title>
        <authorList>
            <person name="Gallardo-Escarate C."/>
        </authorList>
    </citation>
    <scope>NUCLEOTIDE SEQUENCE [LARGE SCALE GENOMIC DNA]</scope>
</reference>
<sequence length="50" mass="5486">MKFLESGDCPRGDYANGLEFPAGRPAGPFHLRSIILAFQLDISLYCNIGN</sequence>
<dbReference type="AlphaFoldDB" id="A0A7T8H113"/>
<dbReference type="EMBL" id="CP045899">
    <property type="protein sequence ID" value="QQP41362.1"/>
    <property type="molecule type" value="Genomic_DNA"/>
</dbReference>
<keyword evidence="1" id="KW-0378">Hydrolase</keyword>
<proteinExistence type="predicted"/>
<name>A0A7T8H113_CALRO</name>
<dbReference type="GO" id="GO:0004386">
    <property type="term" value="F:helicase activity"/>
    <property type="evidence" value="ECO:0007669"/>
    <property type="project" value="UniProtKB-KW"/>
</dbReference>
<gene>
    <name evidence="1" type="ORF">FKW44_015708</name>
</gene>
<keyword evidence="1" id="KW-0547">Nucleotide-binding</keyword>
<evidence type="ECO:0000313" key="1">
    <source>
        <dbReference type="EMBL" id="QQP41362.1"/>
    </source>
</evidence>
<keyword evidence="2" id="KW-1185">Reference proteome</keyword>
<evidence type="ECO:0000313" key="2">
    <source>
        <dbReference type="Proteomes" id="UP000595437"/>
    </source>
</evidence>
<organism evidence="1 2">
    <name type="scientific">Caligus rogercresseyi</name>
    <name type="common">Sea louse</name>
    <dbReference type="NCBI Taxonomy" id="217165"/>
    <lineage>
        <taxon>Eukaryota</taxon>
        <taxon>Metazoa</taxon>
        <taxon>Ecdysozoa</taxon>
        <taxon>Arthropoda</taxon>
        <taxon>Crustacea</taxon>
        <taxon>Multicrustacea</taxon>
        <taxon>Hexanauplia</taxon>
        <taxon>Copepoda</taxon>
        <taxon>Siphonostomatoida</taxon>
        <taxon>Caligidae</taxon>
        <taxon>Caligus</taxon>
    </lineage>
</organism>
<protein>
    <submittedName>
        <fullName evidence="1">ATP-dependent DNA helicase</fullName>
    </submittedName>
</protein>
<keyword evidence="1" id="KW-0067">ATP-binding</keyword>
<accession>A0A7T8H113</accession>
<keyword evidence="1" id="KW-0347">Helicase</keyword>
<dbReference type="Proteomes" id="UP000595437">
    <property type="component" value="Chromosome 10"/>
</dbReference>